<dbReference type="InterPro" id="IPR036411">
    <property type="entry name" value="TorD-like_sf"/>
</dbReference>
<dbReference type="InterPro" id="IPR020945">
    <property type="entry name" value="DMSO/NO3_reduct_chaperone"/>
</dbReference>
<evidence type="ECO:0000313" key="3">
    <source>
        <dbReference type="Proteomes" id="UP000263012"/>
    </source>
</evidence>
<dbReference type="PANTHER" id="PTHR34227">
    <property type="entry name" value="CHAPERONE PROTEIN YCDY"/>
    <property type="match status" value="1"/>
</dbReference>
<dbReference type="PANTHER" id="PTHR34227:SF1">
    <property type="entry name" value="DIMETHYL SULFOXIDE REDUCTASE CHAPERONE-RELATED"/>
    <property type="match status" value="1"/>
</dbReference>
<sequence length="203" mass="22832">MATDDTQSIAELYALLSTCFQTPDRALVEAARTGTLYEQLVARTGSLGFRPERPPTDGFEGVPDLHEAYLRSFEGFEGAYAPPAESAYEQWWDGRDGGLLSGPAAVDMRRRFDAVEVDIPDRYPADHIALLLEYGGLLLEAAEIDAYVSFHEEHFDWIPDFHERVEETCEDPFYVWTVQVLSGTIEAVETQLLRTDQPDEHDG</sequence>
<dbReference type="Proteomes" id="UP000263012">
    <property type="component" value="Chromosome"/>
</dbReference>
<evidence type="ECO:0000256" key="1">
    <source>
        <dbReference type="ARBA" id="ARBA00023186"/>
    </source>
</evidence>
<proteinExistence type="predicted"/>
<dbReference type="KEGG" id="hdf:AArcSl_2796"/>
<accession>A0A343TMT9</accession>
<dbReference type="EMBL" id="CP025066">
    <property type="protein sequence ID" value="AUX10411.1"/>
    <property type="molecule type" value="Genomic_DNA"/>
</dbReference>
<protein>
    <submittedName>
        <fullName evidence="2">Chaperone protein TorD</fullName>
    </submittedName>
</protein>
<keyword evidence="1" id="KW-0143">Chaperone</keyword>
<keyword evidence="3" id="KW-1185">Reference proteome</keyword>
<dbReference type="AlphaFoldDB" id="A0A343TMT9"/>
<dbReference type="Pfam" id="PF02613">
    <property type="entry name" value="Nitrate_red_del"/>
    <property type="match status" value="1"/>
</dbReference>
<dbReference type="InterPro" id="IPR050289">
    <property type="entry name" value="TorD/DmsD_chaperones"/>
</dbReference>
<evidence type="ECO:0000313" key="2">
    <source>
        <dbReference type="EMBL" id="AUX10411.1"/>
    </source>
</evidence>
<organism evidence="2 3">
    <name type="scientific">Halalkaliarchaeum desulfuricum</name>
    <dbReference type="NCBI Taxonomy" id="2055893"/>
    <lineage>
        <taxon>Archaea</taxon>
        <taxon>Methanobacteriati</taxon>
        <taxon>Methanobacteriota</taxon>
        <taxon>Stenosarchaea group</taxon>
        <taxon>Halobacteria</taxon>
        <taxon>Halobacteriales</taxon>
        <taxon>Haloferacaceae</taxon>
        <taxon>Halalkaliarchaeum</taxon>
    </lineage>
</organism>
<name>A0A343TMT9_9EURY</name>
<dbReference type="Gene3D" id="1.10.3480.10">
    <property type="entry name" value="TorD-like"/>
    <property type="match status" value="1"/>
</dbReference>
<dbReference type="SUPFAM" id="SSF89155">
    <property type="entry name" value="TorD-like"/>
    <property type="match status" value="1"/>
</dbReference>
<reference evidence="3" key="1">
    <citation type="submission" date="2017-11" db="EMBL/GenBank/DDBJ databases">
        <title>Phenotypic and genomic properties of facultatively anaerobic sulfur-reducing natronoarchaea from hypersaline soda lakes.</title>
        <authorList>
            <person name="Sorokin D.Y."/>
            <person name="Kublanov I.V."/>
            <person name="Roman P."/>
            <person name="Sinninghe Damste J.S."/>
            <person name="Golyshin P.N."/>
            <person name="Rojo D."/>
            <person name="Ciordia S."/>
            <person name="Mena M.D.C."/>
            <person name="Ferrer M."/>
            <person name="Messina E."/>
            <person name="Smedile F."/>
            <person name="La Spada G."/>
            <person name="La Cono V."/>
            <person name="Yakimov M.M."/>
        </authorList>
    </citation>
    <scope>NUCLEOTIDE SEQUENCE [LARGE SCALE GENOMIC DNA]</scope>
    <source>
        <strain evidence="3">AArc-Sl</strain>
    </source>
</reference>
<gene>
    <name evidence="2" type="primary">torD5</name>
    <name evidence="2" type="ORF">AArcSl_2796</name>
</gene>